<name>H6N7S6_MYCHN</name>
<dbReference type="EMBL" id="CP003199">
    <property type="protein sequence ID" value="AEW45698.2"/>
    <property type="molecule type" value="Genomic_DNA"/>
</dbReference>
<dbReference type="Proteomes" id="UP000009135">
    <property type="component" value="Chromosome"/>
</dbReference>
<dbReference type="AlphaFoldDB" id="H6N7S6"/>
<keyword evidence="2" id="KW-1185">Reference proteome</keyword>
<dbReference type="KEGG" id="mhe:MHC_04210"/>
<proteinExistence type="predicted"/>
<evidence type="ECO:0000313" key="2">
    <source>
        <dbReference type="Proteomes" id="UP000009135"/>
    </source>
</evidence>
<reference evidence="1 2" key="1">
    <citation type="journal article" date="2012" name="J. Bacteriol.">
        <title>Complete genome sequence of Mycoplasma haemocanis strain Illinois.</title>
        <authorList>
            <person name="do Nascimento N.C."/>
            <person name="Guimaraes A.M."/>
            <person name="Santos A.P."/>
            <person name="Sanmiguel P.J."/>
            <person name="Messick J.B."/>
        </authorList>
    </citation>
    <scope>NUCLEOTIDE SEQUENCE [LARGE SCALE GENOMIC DNA]</scope>
    <source>
        <strain evidence="1 2">Illinois</strain>
    </source>
</reference>
<evidence type="ECO:0000313" key="1">
    <source>
        <dbReference type="EMBL" id="AEW45698.2"/>
    </source>
</evidence>
<gene>
    <name evidence="1" type="ordered locus">MHC_04210</name>
</gene>
<dbReference type="HOGENOM" id="CLU_111546_2_1_14"/>
<organism evidence="1 2">
    <name type="scientific">Mycoplasma haemocanis (strain Illinois)</name>
    <dbReference type="NCBI Taxonomy" id="1111676"/>
    <lineage>
        <taxon>Bacteria</taxon>
        <taxon>Bacillati</taxon>
        <taxon>Mycoplasmatota</taxon>
        <taxon>Mollicutes</taxon>
        <taxon>Mycoplasmataceae</taxon>
        <taxon>Mycoplasma</taxon>
    </lineage>
</organism>
<accession>H6N7S6</accession>
<sequence length="156" mass="17870">MTFMTTSIFKLIAVAGSAIIGGGTVVNQAFFSGDKEERTETQANEGVETPSEIACTIYEGEKEPYIRKLKKIKANLGSKEDFFKAREKDTTRIWNFDSLKREIEEGCRRSATRRIYIWYGPVHGKPNTWIFGSDISNVDWLRKRDVEIPAELRLKE</sequence>
<protein>
    <submittedName>
        <fullName evidence="1">Uncharacterized protein</fullName>
    </submittedName>
</protein>